<dbReference type="Proteomes" id="UP001341840">
    <property type="component" value="Unassembled WGS sequence"/>
</dbReference>
<organism evidence="2 3">
    <name type="scientific">Stylosanthes scabra</name>
    <dbReference type="NCBI Taxonomy" id="79078"/>
    <lineage>
        <taxon>Eukaryota</taxon>
        <taxon>Viridiplantae</taxon>
        <taxon>Streptophyta</taxon>
        <taxon>Embryophyta</taxon>
        <taxon>Tracheophyta</taxon>
        <taxon>Spermatophyta</taxon>
        <taxon>Magnoliopsida</taxon>
        <taxon>eudicotyledons</taxon>
        <taxon>Gunneridae</taxon>
        <taxon>Pentapetalae</taxon>
        <taxon>rosids</taxon>
        <taxon>fabids</taxon>
        <taxon>Fabales</taxon>
        <taxon>Fabaceae</taxon>
        <taxon>Papilionoideae</taxon>
        <taxon>50 kb inversion clade</taxon>
        <taxon>dalbergioids sensu lato</taxon>
        <taxon>Dalbergieae</taxon>
        <taxon>Pterocarpus clade</taxon>
        <taxon>Stylosanthes</taxon>
    </lineage>
</organism>
<keyword evidence="3" id="KW-1185">Reference proteome</keyword>
<comment type="caution">
    <text evidence="2">The sequence shown here is derived from an EMBL/GenBank/DDBJ whole genome shotgun (WGS) entry which is preliminary data.</text>
</comment>
<feature type="compositionally biased region" description="Polar residues" evidence="1">
    <location>
        <begin position="16"/>
        <end position="33"/>
    </location>
</feature>
<dbReference type="EMBL" id="JASCZI010120875">
    <property type="protein sequence ID" value="MED6156660.1"/>
    <property type="molecule type" value="Genomic_DNA"/>
</dbReference>
<proteinExistence type="predicted"/>
<evidence type="ECO:0000313" key="2">
    <source>
        <dbReference type="EMBL" id="MED6156660.1"/>
    </source>
</evidence>
<gene>
    <name evidence="2" type="ORF">PIB30_016397</name>
</gene>
<accession>A0ABU6U642</accession>
<name>A0ABU6U642_9FABA</name>
<sequence>MSPVESLSCRDVPARDSTNGKDNSGEKSSSLNSTLEDCDLRILQQSSLPLPPHLYFSHPCPQSISISEDPWRCKPEFLCVPIVHEDVLLRFFSFPTFQTIDGSWRGLNFPDLFLAMQLCAYETCPVNELESNPGIVRFRS</sequence>
<evidence type="ECO:0000256" key="1">
    <source>
        <dbReference type="SAM" id="MobiDB-lite"/>
    </source>
</evidence>
<reference evidence="2 3" key="1">
    <citation type="journal article" date="2023" name="Plants (Basel)">
        <title>Bridging the Gap: Combining Genomics and Transcriptomics Approaches to Understand Stylosanthes scabra, an Orphan Legume from the Brazilian Caatinga.</title>
        <authorList>
            <person name="Ferreira-Neto J.R.C."/>
            <person name="da Silva M.D."/>
            <person name="Binneck E."/>
            <person name="de Melo N.F."/>
            <person name="da Silva R.H."/>
            <person name="de Melo A.L.T.M."/>
            <person name="Pandolfi V."/>
            <person name="Bustamante F.O."/>
            <person name="Brasileiro-Vidal A.C."/>
            <person name="Benko-Iseppon A.M."/>
        </authorList>
    </citation>
    <scope>NUCLEOTIDE SEQUENCE [LARGE SCALE GENOMIC DNA]</scope>
    <source>
        <tissue evidence="2">Leaves</tissue>
    </source>
</reference>
<feature type="region of interest" description="Disordered" evidence="1">
    <location>
        <begin position="1"/>
        <end position="33"/>
    </location>
</feature>
<evidence type="ECO:0000313" key="3">
    <source>
        <dbReference type="Proteomes" id="UP001341840"/>
    </source>
</evidence>
<protein>
    <submittedName>
        <fullName evidence="2">Uncharacterized protein</fullName>
    </submittedName>
</protein>